<dbReference type="InterPro" id="IPR036864">
    <property type="entry name" value="Zn2-C6_fun-type_DNA-bd_sf"/>
</dbReference>
<dbReference type="PROSITE" id="PS00463">
    <property type="entry name" value="ZN2_CY6_FUNGAL_1"/>
    <property type="match status" value="1"/>
</dbReference>
<comment type="caution">
    <text evidence="7">The sequence shown here is derived from an EMBL/GenBank/DDBJ whole genome shotgun (WGS) entry which is preliminary data.</text>
</comment>
<dbReference type="SMART" id="SM00066">
    <property type="entry name" value="GAL4"/>
    <property type="match status" value="1"/>
</dbReference>
<dbReference type="InterPro" id="IPR051439">
    <property type="entry name" value="XlnR/Xlr1"/>
</dbReference>
<accession>A0A9W8GB30</accession>
<keyword evidence="3" id="KW-0238">DNA-binding</keyword>
<dbReference type="PROSITE" id="PS50048">
    <property type="entry name" value="ZN2_CY6_FUNGAL_2"/>
    <property type="match status" value="1"/>
</dbReference>
<proteinExistence type="predicted"/>
<evidence type="ECO:0000259" key="6">
    <source>
        <dbReference type="PROSITE" id="PS50048"/>
    </source>
</evidence>
<evidence type="ECO:0000256" key="3">
    <source>
        <dbReference type="ARBA" id="ARBA00023125"/>
    </source>
</evidence>
<dbReference type="SUPFAM" id="SSF57701">
    <property type="entry name" value="Zn2/Cys6 DNA-binding domain"/>
    <property type="match status" value="1"/>
</dbReference>
<dbReference type="CDD" id="cd00067">
    <property type="entry name" value="GAL4"/>
    <property type="match status" value="1"/>
</dbReference>
<evidence type="ECO:0000256" key="5">
    <source>
        <dbReference type="SAM" id="MobiDB-lite"/>
    </source>
</evidence>
<feature type="domain" description="Zn(2)-C6 fungal-type" evidence="6">
    <location>
        <begin position="76"/>
        <end position="106"/>
    </location>
</feature>
<feature type="region of interest" description="Disordered" evidence="5">
    <location>
        <begin position="676"/>
        <end position="718"/>
    </location>
</feature>
<evidence type="ECO:0000313" key="8">
    <source>
        <dbReference type="Proteomes" id="UP001151518"/>
    </source>
</evidence>
<evidence type="ECO:0000313" key="7">
    <source>
        <dbReference type="EMBL" id="KAJ2679928.1"/>
    </source>
</evidence>
<dbReference type="GO" id="GO:0008270">
    <property type="term" value="F:zinc ion binding"/>
    <property type="evidence" value="ECO:0007669"/>
    <property type="project" value="InterPro"/>
</dbReference>
<dbReference type="OrthoDB" id="39175at2759"/>
<dbReference type="Proteomes" id="UP001151518">
    <property type="component" value="Unassembled WGS sequence"/>
</dbReference>
<dbReference type="GO" id="GO:0000981">
    <property type="term" value="F:DNA-binding transcription factor activity, RNA polymerase II-specific"/>
    <property type="evidence" value="ECO:0007669"/>
    <property type="project" value="InterPro"/>
</dbReference>
<gene>
    <name evidence="7" type="ORF">GGI25_001117</name>
</gene>
<protein>
    <recommendedName>
        <fullName evidence="6">Zn(2)-C6 fungal-type domain-containing protein</fullName>
    </recommendedName>
</protein>
<dbReference type="Pfam" id="PF00172">
    <property type="entry name" value="Zn_clus"/>
    <property type="match status" value="1"/>
</dbReference>
<reference evidence="7" key="1">
    <citation type="submission" date="2022-07" db="EMBL/GenBank/DDBJ databases">
        <title>Phylogenomic reconstructions and comparative analyses of Kickxellomycotina fungi.</title>
        <authorList>
            <person name="Reynolds N.K."/>
            <person name="Stajich J.E."/>
            <person name="Barry K."/>
            <person name="Grigoriev I.V."/>
            <person name="Crous P."/>
            <person name="Smith M.E."/>
        </authorList>
    </citation>
    <scope>NUCLEOTIDE SEQUENCE</scope>
    <source>
        <strain evidence="7">NRRL 3115</strain>
    </source>
</reference>
<feature type="region of interest" description="Disordered" evidence="5">
    <location>
        <begin position="541"/>
        <end position="563"/>
    </location>
</feature>
<evidence type="ECO:0000256" key="4">
    <source>
        <dbReference type="ARBA" id="ARBA00023163"/>
    </source>
</evidence>
<evidence type="ECO:0000256" key="2">
    <source>
        <dbReference type="ARBA" id="ARBA00023015"/>
    </source>
</evidence>
<dbReference type="Gene3D" id="4.10.240.10">
    <property type="entry name" value="Zn(2)-C6 fungal-type DNA-binding domain"/>
    <property type="match status" value="1"/>
</dbReference>
<organism evidence="7 8">
    <name type="scientific">Coemansia spiralis</name>
    <dbReference type="NCBI Taxonomy" id="417178"/>
    <lineage>
        <taxon>Eukaryota</taxon>
        <taxon>Fungi</taxon>
        <taxon>Fungi incertae sedis</taxon>
        <taxon>Zoopagomycota</taxon>
        <taxon>Kickxellomycotina</taxon>
        <taxon>Kickxellomycetes</taxon>
        <taxon>Kickxellales</taxon>
        <taxon>Kickxellaceae</taxon>
        <taxon>Coemansia</taxon>
    </lineage>
</organism>
<feature type="compositionally biased region" description="Polar residues" evidence="5">
    <location>
        <begin position="286"/>
        <end position="304"/>
    </location>
</feature>
<keyword evidence="4" id="KW-0804">Transcription</keyword>
<feature type="region of interest" description="Disordered" evidence="5">
    <location>
        <begin position="1"/>
        <end position="39"/>
    </location>
</feature>
<evidence type="ECO:0000256" key="1">
    <source>
        <dbReference type="ARBA" id="ARBA00022833"/>
    </source>
</evidence>
<feature type="region of interest" description="Disordered" evidence="5">
    <location>
        <begin position="227"/>
        <end position="369"/>
    </location>
</feature>
<sequence>MSDAHLHQPPPQLQSLSLSHHHQQEQQNMNGVQSPNDANVESVSLKSVIPTAASDSSVTEKKDDKAVPVRKRLSLACTTCRQRKVKCDGGRPACRTCAKFNWPCIYQPSNRKRGPRPRALALMDGSMPYTTRSHWSVPHGYYPPYAIPGRSPMSPPPPPHPTHMMTASNYSALHPPEIPQNGASLRIDPAYHQPGGYNYDSYASYGDYMANTGAIRVRPPPPLPQHYMRSPPGMNPAVSPTSAYHPPRYGGYGNHNHHHPYSPNPYPLAASSYEGLPGQQQQQQQVPLSASPFSLQAPNGSPSFSRPFHGGISDRHGPNTTVSVPPNHYSAHPPPLAQALPSSSGYPSTLPPPAAHGEYVSGSSDPWRPPVHANEMQKHNQGSSSIVGTGLGQNGIVHSQVSPAISAAGGHSDGPVIVSSATVHPAPQHQHTRTHAAVATQSLGSPTPQNMCLSAQSHASASLYAAEMQPQNTAAGTHIPAIYARKKADTIHGDNSSGSTIASLVASKIGPIAGSSGRISSDANGNRAWPGHHPPSLHTMRASSHKDGMPLSSPIQPSRPNDGGAGYSFAKEAPMSVPIPSSSSFGAQPCYSQQQQQPEDQGYAVANILDNLVSPVTASKPLPFSSNGTVRPRLPPLLEVLGKDYHMMMSPQPGDAMHKMTDNTTMPPATSTIALQQTQRMQQTQQTLPPMSSSLPLPAAGVDHFGQTTTRRRDTSRD</sequence>
<feature type="compositionally biased region" description="Polar residues" evidence="5">
    <location>
        <begin position="28"/>
        <end position="39"/>
    </location>
</feature>
<dbReference type="GO" id="GO:0003677">
    <property type="term" value="F:DNA binding"/>
    <property type="evidence" value="ECO:0007669"/>
    <property type="project" value="UniProtKB-KW"/>
</dbReference>
<keyword evidence="2" id="KW-0805">Transcription regulation</keyword>
<dbReference type="PANTHER" id="PTHR47663:SF1">
    <property type="entry name" value="XYLANOLYTIC TRANSCRIPTIONAL ACTIVATOR XLNR-RELATED"/>
    <property type="match status" value="1"/>
</dbReference>
<keyword evidence="1" id="KW-0862">Zinc</keyword>
<dbReference type="AlphaFoldDB" id="A0A9W8GB30"/>
<feature type="compositionally biased region" description="Low complexity" evidence="5">
    <location>
        <begin position="676"/>
        <end position="698"/>
    </location>
</feature>
<name>A0A9W8GB30_9FUNG</name>
<dbReference type="PANTHER" id="PTHR47663">
    <property type="entry name" value="XYLANOLYTIC TRANSCRIPTIONAL ACTIVATOR XLNR-RELATED"/>
    <property type="match status" value="1"/>
</dbReference>
<dbReference type="EMBL" id="JANBTW010000008">
    <property type="protein sequence ID" value="KAJ2679928.1"/>
    <property type="molecule type" value="Genomic_DNA"/>
</dbReference>
<dbReference type="InterPro" id="IPR001138">
    <property type="entry name" value="Zn2Cys6_DnaBD"/>
</dbReference>